<keyword evidence="1" id="KW-1133">Transmembrane helix</keyword>
<accession>A0ABP7WPR8</accession>
<evidence type="ECO:0000313" key="2">
    <source>
        <dbReference type="EMBL" id="GAA4093920.1"/>
    </source>
</evidence>
<proteinExistence type="predicted"/>
<gene>
    <name evidence="2" type="ORF">GCM10022414_17240</name>
</gene>
<dbReference type="InterPro" id="IPR001036">
    <property type="entry name" value="Acrflvin-R"/>
</dbReference>
<organism evidence="2 3">
    <name type="scientific">Zhongshania borealis</name>
    <dbReference type="NCBI Taxonomy" id="889488"/>
    <lineage>
        <taxon>Bacteria</taxon>
        <taxon>Pseudomonadati</taxon>
        <taxon>Pseudomonadota</taxon>
        <taxon>Gammaproteobacteria</taxon>
        <taxon>Cellvibrionales</taxon>
        <taxon>Spongiibacteraceae</taxon>
        <taxon>Zhongshania</taxon>
    </lineage>
</organism>
<dbReference type="Gene3D" id="1.20.1640.10">
    <property type="entry name" value="Multidrug efflux transporter AcrB transmembrane domain"/>
    <property type="match status" value="2"/>
</dbReference>
<reference evidence="3" key="1">
    <citation type="journal article" date="2019" name="Int. J. Syst. Evol. Microbiol.">
        <title>The Global Catalogue of Microorganisms (GCM) 10K type strain sequencing project: providing services to taxonomists for standard genome sequencing and annotation.</title>
        <authorList>
            <consortium name="The Broad Institute Genomics Platform"/>
            <consortium name="The Broad Institute Genome Sequencing Center for Infectious Disease"/>
            <person name="Wu L."/>
            <person name="Ma J."/>
        </authorList>
    </citation>
    <scope>NUCLEOTIDE SEQUENCE [LARGE SCALE GENOMIC DNA]</scope>
    <source>
        <strain evidence="3">JCM 17304</strain>
    </source>
</reference>
<feature type="transmembrane region" description="Helical" evidence="1">
    <location>
        <begin position="853"/>
        <end position="873"/>
    </location>
</feature>
<dbReference type="PANTHER" id="PTHR32063:SF14">
    <property type="entry name" value="BLL4319 PROTEIN"/>
    <property type="match status" value="1"/>
</dbReference>
<comment type="caution">
    <text evidence="2">The sequence shown here is derived from an EMBL/GenBank/DDBJ whole genome shotgun (WGS) entry which is preliminary data.</text>
</comment>
<dbReference type="EMBL" id="BAABDM010000002">
    <property type="protein sequence ID" value="GAA4093920.1"/>
    <property type="molecule type" value="Genomic_DNA"/>
</dbReference>
<dbReference type="Gene3D" id="3.30.70.1430">
    <property type="entry name" value="Multidrug efflux transporter AcrB pore domain"/>
    <property type="match status" value="2"/>
</dbReference>
<dbReference type="RefSeq" id="WP_344934694.1">
    <property type="nucleotide sequence ID" value="NZ_BAABDM010000002.1"/>
</dbReference>
<feature type="transmembrane region" description="Helical" evidence="1">
    <location>
        <begin position="981"/>
        <end position="1002"/>
    </location>
</feature>
<dbReference type="Gene3D" id="3.30.2090.10">
    <property type="entry name" value="Multidrug efflux transporter AcrB TolC docking domain, DN and DC subdomains"/>
    <property type="match status" value="2"/>
</dbReference>
<dbReference type="Gene3D" id="3.30.70.1320">
    <property type="entry name" value="Multidrug efflux transporter AcrB pore domain like"/>
    <property type="match status" value="1"/>
</dbReference>
<dbReference type="PANTHER" id="PTHR32063">
    <property type="match status" value="1"/>
</dbReference>
<keyword evidence="3" id="KW-1185">Reference proteome</keyword>
<feature type="transmembrane region" description="Helical" evidence="1">
    <location>
        <begin position="952"/>
        <end position="975"/>
    </location>
</feature>
<feature type="transmembrane region" description="Helical" evidence="1">
    <location>
        <begin position="880"/>
        <end position="900"/>
    </location>
</feature>
<dbReference type="SUPFAM" id="SSF82693">
    <property type="entry name" value="Multidrug efflux transporter AcrB pore domain, PN1, PN2, PC1 and PC2 subdomains"/>
    <property type="match status" value="3"/>
</dbReference>
<keyword evidence="1" id="KW-0812">Transmembrane</keyword>
<keyword evidence="1" id="KW-0472">Membrane</keyword>
<feature type="transmembrane region" description="Helical" evidence="1">
    <location>
        <begin position="906"/>
        <end position="931"/>
    </location>
</feature>
<dbReference type="SUPFAM" id="SSF82866">
    <property type="entry name" value="Multidrug efflux transporter AcrB transmembrane domain"/>
    <property type="match status" value="2"/>
</dbReference>
<dbReference type="Gene3D" id="3.30.70.1440">
    <property type="entry name" value="Multidrug efflux transporter AcrB pore domain"/>
    <property type="match status" value="1"/>
</dbReference>
<feature type="transmembrane region" description="Helical" evidence="1">
    <location>
        <begin position="431"/>
        <end position="451"/>
    </location>
</feature>
<evidence type="ECO:0000256" key="1">
    <source>
        <dbReference type="SAM" id="Phobius"/>
    </source>
</evidence>
<dbReference type="PRINTS" id="PR00702">
    <property type="entry name" value="ACRIFLAVINRP"/>
</dbReference>
<dbReference type="Pfam" id="PF00873">
    <property type="entry name" value="ACR_tran"/>
    <property type="match status" value="1"/>
</dbReference>
<feature type="transmembrane region" description="Helical" evidence="1">
    <location>
        <begin position="386"/>
        <end position="410"/>
    </location>
</feature>
<feature type="transmembrane region" description="Helical" evidence="1">
    <location>
        <begin position="360"/>
        <end position="380"/>
    </location>
</feature>
<protein>
    <submittedName>
        <fullName evidence="2">Efflux RND transporter permease subunit</fullName>
    </submittedName>
</protein>
<feature type="transmembrane region" description="Helical" evidence="1">
    <location>
        <begin position="463"/>
        <end position="490"/>
    </location>
</feature>
<name>A0ABP7WPR8_9GAMM</name>
<sequence length="1039" mass="113082">MLLSDTAIKRPVFALVISLLLLAFGLLAFERLPLREYPDIDPPIVSIRTTYTGASAEVVESRITQIIEDRIAGIEGIKTINSSSRDGFSSINIEFELTRDIDAAANDVRDRVSGALDNLPDEADIPEVRKTDADEQVIMWHNLTSENHSSVELADYAQRYLVDRFAVLDGVASVRVSGGPAYAMRIWLDREAMAARNLTVADIETALRNENVELPAGFLKSIDRDFVVKINRHYLSASDFENLVVKREDDGYLLRLKELARVELGSDEERNLFRGNGVPMVGLGIVKQSVANTLAVAVAVRAEAENIRKILPPGVELHSSFDSSVFIASAISEVYSTLFIAAALVVLVIFLFLGDFRAMLVPALTVPISLIATFTVLYALGYTVNLLTLLALVLAIGLVVDDSIVVLENIHRRLLSGESPLVAAYRGSRQVGFAVLATTAVLVAVFVPISFLEGNVGRLFGEFAVAMAVAVMFSSLVALTLSPVLCAWLLRREAIHGGLANFVEGLLQSMETHYGKLLSRSLRHPIISAGALVFTFLACGLLLQTVPSEFAPKEDRGLVILAIRAPEGSSFNYTTRQLAEVESRLMPLVDGGEIKRFLIRAPGGRGGADIYNEATSIMVLADWSERRPVSEIVTDIRKRLADFTGLSVFPITPQSLGGGFNKPVEFVLGGSDYQELAKWRDILISEARKNPGLVSIDSDYRETQPQLAININRDRAATLGVDATEINRTLETLLGSRRVTTFMMAGEEYDVIVEGEAENQRSPEDLNNIYVRSATTGSLIPLANLVTVIERGDAAVLNRYNRIRAITIDASLADGYTLGEALASLEAIVADKIPTALIDYKGQSLDYHDTSGGIYFSFALALLVVYLVLAAQFESFIHPFIILLSVPLAIAGALFGLYLFDQSLNIYSQIALIMLVGLAAKNGILLVEFANQLRDQGMEFDRAILQSAKQRLRPIAMTAITTVMGAVPLLLAFGAGSEARYVIGIVVVFGVSAATLLTLFVIPMAYKLLAANSASPQAVARKLAKELAENEDKESTEYL</sequence>
<dbReference type="Proteomes" id="UP001500392">
    <property type="component" value="Unassembled WGS sequence"/>
</dbReference>
<evidence type="ECO:0000313" key="3">
    <source>
        <dbReference type="Proteomes" id="UP001500392"/>
    </source>
</evidence>
<feature type="transmembrane region" description="Helical" evidence="1">
    <location>
        <begin position="334"/>
        <end position="353"/>
    </location>
</feature>
<feature type="transmembrane region" description="Helical" evidence="1">
    <location>
        <begin position="526"/>
        <end position="546"/>
    </location>
</feature>
<dbReference type="SUPFAM" id="SSF82714">
    <property type="entry name" value="Multidrug efflux transporter AcrB TolC docking domain, DN and DC subdomains"/>
    <property type="match status" value="2"/>
</dbReference>
<dbReference type="InterPro" id="IPR027463">
    <property type="entry name" value="AcrB_DN_DC_subdom"/>
</dbReference>